<dbReference type="PROSITE" id="PS51186">
    <property type="entry name" value="GNAT"/>
    <property type="match status" value="1"/>
</dbReference>
<dbReference type="GO" id="GO:0005524">
    <property type="term" value="F:ATP binding"/>
    <property type="evidence" value="ECO:0007669"/>
    <property type="project" value="UniProtKB-UniRule"/>
</dbReference>
<evidence type="ECO:0000256" key="1">
    <source>
        <dbReference type="PROSITE-ProRule" id="PRU00409"/>
    </source>
</evidence>
<organism evidence="5 6">
    <name type="scientific">Stappia albiluteola</name>
    <dbReference type="NCBI Taxonomy" id="2758565"/>
    <lineage>
        <taxon>Bacteria</taxon>
        <taxon>Pseudomonadati</taxon>
        <taxon>Pseudomonadota</taxon>
        <taxon>Alphaproteobacteria</taxon>
        <taxon>Hyphomicrobiales</taxon>
        <taxon>Stappiaceae</taxon>
        <taxon>Stappia</taxon>
    </lineage>
</organism>
<keyword evidence="1" id="KW-0547">Nucleotide-binding</keyword>
<dbReference type="Proteomes" id="UP000541109">
    <property type="component" value="Unassembled WGS sequence"/>
</dbReference>
<evidence type="ECO:0000259" key="3">
    <source>
        <dbReference type="PROSITE" id="PS50975"/>
    </source>
</evidence>
<dbReference type="InterPro" id="IPR016181">
    <property type="entry name" value="Acyl_CoA_acyltransferase"/>
</dbReference>
<sequence>MSSQHVKRHDPQAYAHRLKRLRNNSLKPPIGPKGEAALPRNFALDVGWGRLLFGQTFDNAEEIARMLRAETPGARDIAFYIRDPHVALAKAPQELFLDPSHTYRLDLSTYRAEHKPVEGVIIRRLCTQADAEAVNRIYLKRGMAPVAPEFFWKRRDSRVMTFFVAEDEATGEIVGTVTGIDHERAFGDPERGASLWCLAVDQEIGRTGTGTALVRRLAELFQARGAAYLDLSVLHDNDQAIGLYEKLGFRRISVFALKKKNPINEKLFIGELPDEHLNPYARIIVDEARRRGVSVDILDAEGGFFRLSHGGRHISCRESLSELTSAVAMSICDDKSVTRRFVEKAGLTVPEQAESGDEAGWKAILEKAGAVVVKPARGEQGRGIAVGLRNEVEIRRAIATAREICDRVLVEELVRGHDMRLVVIDYKVVAVAMRKPPKIVGDGKSTIAHLIEMQSKRRRAATGGESEIPMDGETRRCVAEQGFGFDSILAEGRELEVRHTANLHTGGTIHDVTEKTHADLIAAAEQAARAIDIPVTGIDFVVEAPDRPHYAFIEANERPGLANHEPQPTAERFIDLLFPLTVAPSHQHPG</sequence>
<dbReference type="GO" id="GO:0009432">
    <property type="term" value="P:SOS response"/>
    <property type="evidence" value="ECO:0007669"/>
    <property type="project" value="TreeGrafter"/>
</dbReference>
<dbReference type="NCBIfam" id="TIGR03103">
    <property type="entry name" value="trio_acet_GNAT"/>
    <property type="match status" value="1"/>
</dbReference>
<dbReference type="GO" id="GO:0005737">
    <property type="term" value="C:cytoplasm"/>
    <property type="evidence" value="ECO:0007669"/>
    <property type="project" value="TreeGrafter"/>
</dbReference>
<dbReference type="PANTHER" id="PTHR21621:SF0">
    <property type="entry name" value="BETA-CITRYLGLUTAMATE SYNTHASE B-RELATED"/>
    <property type="match status" value="1"/>
</dbReference>
<dbReference type="AlphaFoldDB" id="A0A839AHD6"/>
<comment type="caution">
    <text evidence="5">The sequence shown here is derived from an EMBL/GenBank/DDBJ whole genome shotgun (WGS) entry which is preliminary data.</text>
</comment>
<evidence type="ECO:0000256" key="2">
    <source>
        <dbReference type="SAM" id="MobiDB-lite"/>
    </source>
</evidence>
<dbReference type="CDD" id="cd04301">
    <property type="entry name" value="NAT_SF"/>
    <property type="match status" value="1"/>
</dbReference>
<name>A0A839AHD6_9HYPH</name>
<dbReference type="RefSeq" id="WP_182166835.1">
    <property type="nucleotide sequence ID" value="NZ_JACFXV010000063.1"/>
</dbReference>
<dbReference type="GO" id="GO:0046872">
    <property type="term" value="F:metal ion binding"/>
    <property type="evidence" value="ECO:0007669"/>
    <property type="project" value="InterPro"/>
</dbReference>
<dbReference type="PANTHER" id="PTHR21621">
    <property type="entry name" value="RIBOSOMAL PROTEIN S6 MODIFICATION PROTEIN"/>
    <property type="match status" value="1"/>
</dbReference>
<keyword evidence="6" id="KW-1185">Reference proteome</keyword>
<dbReference type="InterPro" id="IPR011761">
    <property type="entry name" value="ATP-grasp"/>
</dbReference>
<keyword evidence="1" id="KW-0067">ATP-binding</keyword>
<proteinExistence type="predicted"/>
<feature type="domain" description="N-acetyltransferase" evidence="4">
    <location>
        <begin position="121"/>
        <end position="270"/>
    </location>
</feature>
<dbReference type="InterPro" id="IPR000182">
    <property type="entry name" value="GNAT_dom"/>
</dbReference>
<dbReference type="GO" id="GO:0016747">
    <property type="term" value="F:acyltransferase activity, transferring groups other than amino-acyl groups"/>
    <property type="evidence" value="ECO:0007669"/>
    <property type="project" value="InterPro"/>
</dbReference>
<accession>A0A839AHD6</accession>
<evidence type="ECO:0000313" key="6">
    <source>
        <dbReference type="Proteomes" id="UP000541109"/>
    </source>
</evidence>
<dbReference type="Gene3D" id="3.30.470.20">
    <property type="entry name" value="ATP-grasp fold, B domain"/>
    <property type="match status" value="2"/>
</dbReference>
<dbReference type="GO" id="GO:0018169">
    <property type="term" value="F:ribosomal S6-glutamic acid ligase activity"/>
    <property type="evidence" value="ECO:0007669"/>
    <property type="project" value="TreeGrafter"/>
</dbReference>
<dbReference type="PROSITE" id="PS50975">
    <property type="entry name" value="ATP_GRASP"/>
    <property type="match status" value="1"/>
</dbReference>
<dbReference type="Gene3D" id="3.40.630.30">
    <property type="match status" value="1"/>
</dbReference>
<dbReference type="InterPro" id="IPR017534">
    <property type="entry name" value="GNAT-acetyltransferase"/>
</dbReference>
<dbReference type="Pfam" id="PF00583">
    <property type="entry name" value="Acetyltransf_1"/>
    <property type="match status" value="1"/>
</dbReference>
<gene>
    <name evidence="5" type="primary">ngg</name>
    <name evidence="5" type="ORF">H2509_15305</name>
</gene>
<dbReference type="Gene3D" id="3.30.1490.20">
    <property type="entry name" value="ATP-grasp fold, A domain"/>
    <property type="match status" value="1"/>
</dbReference>
<dbReference type="SUPFAM" id="SSF55729">
    <property type="entry name" value="Acyl-CoA N-acyltransferases (Nat)"/>
    <property type="match status" value="1"/>
</dbReference>
<dbReference type="EMBL" id="JACFXV010000063">
    <property type="protein sequence ID" value="MBA5778496.1"/>
    <property type="molecule type" value="Genomic_DNA"/>
</dbReference>
<evidence type="ECO:0000313" key="5">
    <source>
        <dbReference type="EMBL" id="MBA5778496.1"/>
    </source>
</evidence>
<dbReference type="InterPro" id="IPR013815">
    <property type="entry name" value="ATP_grasp_subdomain_1"/>
</dbReference>
<feature type="domain" description="ATP-grasp" evidence="3">
    <location>
        <begin position="339"/>
        <end position="582"/>
    </location>
</feature>
<feature type="region of interest" description="Disordered" evidence="2">
    <location>
        <begin position="1"/>
        <end position="33"/>
    </location>
</feature>
<dbReference type="SUPFAM" id="SSF56059">
    <property type="entry name" value="Glutathione synthetase ATP-binding domain-like"/>
    <property type="match status" value="1"/>
</dbReference>
<reference evidence="5 6" key="1">
    <citation type="submission" date="2020-07" db="EMBL/GenBank/DDBJ databases">
        <title>Stappia sp., F7233, whole genome shotgun sequencing project.</title>
        <authorList>
            <person name="Jiang S."/>
            <person name="Liu Z.W."/>
            <person name="Du Z.J."/>
        </authorList>
    </citation>
    <scope>NUCLEOTIDE SEQUENCE [LARGE SCALE GENOMIC DNA]</scope>
    <source>
        <strain evidence="5 6">F7233</strain>
    </source>
</reference>
<evidence type="ECO:0000259" key="4">
    <source>
        <dbReference type="PROSITE" id="PS51186"/>
    </source>
</evidence>
<protein>
    <submittedName>
        <fullName evidence="5">N-acetylglutaminylglutamine synthetase</fullName>
    </submittedName>
</protein>